<evidence type="ECO:0000256" key="6">
    <source>
        <dbReference type="RuleBase" id="RU004508"/>
    </source>
</evidence>
<keyword evidence="2 7" id="KW-0032">Aminotransferase</keyword>
<dbReference type="SUPFAM" id="SSF53383">
    <property type="entry name" value="PLP-dependent transferases"/>
    <property type="match status" value="1"/>
</dbReference>
<dbReference type="Gene3D" id="3.90.1150.10">
    <property type="entry name" value="Aspartate Aminotransferase, domain 1"/>
    <property type="match status" value="1"/>
</dbReference>
<dbReference type="PANTHER" id="PTHR30244">
    <property type="entry name" value="TRANSAMINASE"/>
    <property type="match status" value="1"/>
</dbReference>
<accession>A0A5N8VVJ2</accession>
<evidence type="ECO:0000256" key="5">
    <source>
        <dbReference type="ARBA" id="ARBA00038398"/>
    </source>
</evidence>
<dbReference type="Proteomes" id="UP000326979">
    <property type="component" value="Unassembled WGS sequence"/>
</dbReference>
<dbReference type="AlphaFoldDB" id="A0A5N8VVJ2"/>
<evidence type="ECO:0000256" key="1">
    <source>
        <dbReference type="ARBA" id="ARBA00001933"/>
    </source>
</evidence>
<dbReference type="InterPro" id="IPR015421">
    <property type="entry name" value="PyrdxlP-dep_Trfase_major"/>
</dbReference>
<dbReference type="Pfam" id="PF01041">
    <property type="entry name" value="DegT_DnrJ_EryC1"/>
    <property type="match status" value="1"/>
</dbReference>
<keyword evidence="3 7" id="KW-0808">Transferase</keyword>
<evidence type="ECO:0000313" key="7">
    <source>
        <dbReference type="EMBL" id="MPY39291.1"/>
    </source>
</evidence>
<evidence type="ECO:0000256" key="3">
    <source>
        <dbReference type="ARBA" id="ARBA00022679"/>
    </source>
</evidence>
<dbReference type="InterPro" id="IPR015422">
    <property type="entry name" value="PyrdxlP-dep_Trfase_small"/>
</dbReference>
<comment type="caution">
    <text evidence="7">The sequence shown here is derived from an EMBL/GenBank/DDBJ whole genome shotgun (WGS) entry which is preliminary data.</text>
</comment>
<organism evidence="7 8">
    <name type="scientific">Streptomyces phyllanthi</name>
    <dbReference type="NCBI Taxonomy" id="1803180"/>
    <lineage>
        <taxon>Bacteria</taxon>
        <taxon>Bacillati</taxon>
        <taxon>Actinomycetota</taxon>
        <taxon>Actinomycetes</taxon>
        <taxon>Kitasatosporales</taxon>
        <taxon>Streptomycetaceae</taxon>
        <taxon>Streptomyces</taxon>
    </lineage>
</organism>
<dbReference type="InterPro" id="IPR015424">
    <property type="entry name" value="PyrdxlP-dep_Trfase"/>
</dbReference>
<proteinExistence type="inferred from homology"/>
<dbReference type="GO" id="GO:0008483">
    <property type="term" value="F:transaminase activity"/>
    <property type="evidence" value="ECO:0007669"/>
    <property type="project" value="UniProtKB-KW"/>
</dbReference>
<keyword evidence="4 6" id="KW-0663">Pyridoxal phosphate</keyword>
<dbReference type="GO" id="GO:0000271">
    <property type="term" value="P:polysaccharide biosynthetic process"/>
    <property type="evidence" value="ECO:0007669"/>
    <property type="project" value="TreeGrafter"/>
</dbReference>
<sequence>MTIQQPVQPAVDLAMFGGGRAVPRELRIKPWPMVTEQDEQAVHRVLRSGRFTSASSGEQEIAELEREWAQHVGTEHCVAVSNGTAALSVALSAVGVGPGDEVIVPALSFIGSATAPLHLMAVPVFVDIDPATFNLDPAALEVAITSRTKAIVVVHLHGLPADLDRITAIAARHGVAVVEDAAQAHGARYQGRAVGSIGAVNTFSLNVSKNLATCGEGGLITTDDADVATRATMLRQFGELIPANGERSYVAHLLGWNCKPNAMQAAFTRSRLTRFPAEAAVREENVRRLLGRLAAYPGFLVPEVPQDRTHAWHILRFRVKPADFGLADEFAGPLRAVVQRALRAEGVPAAPYQLQPLPAQRVFTEQRGFGAYPWALPGVAARPYRAEDFPATLRVLDDSFTLQKAHLHPESGPLLARYADAFEKVWQHRDALAAVATTTAYRPHWERASEIADAEWATAFSDR</sequence>
<evidence type="ECO:0000256" key="4">
    <source>
        <dbReference type="ARBA" id="ARBA00022898"/>
    </source>
</evidence>
<dbReference type="PANTHER" id="PTHR30244:SF34">
    <property type="entry name" value="DTDP-4-AMINO-4,6-DIDEOXYGALACTOSE TRANSAMINASE"/>
    <property type="match status" value="1"/>
</dbReference>
<evidence type="ECO:0000256" key="2">
    <source>
        <dbReference type="ARBA" id="ARBA00022576"/>
    </source>
</evidence>
<comment type="cofactor">
    <cofactor evidence="1">
        <name>pyridoxal 5'-phosphate</name>
        <dbReference type="ChEBI" id="CHEBI:597326"/>
    </cofactor>
</comment>
<comment type="similarity">
    <text evidence="5">Belongs to the DegT/DnrJ/EryC1 family. L-glutamine:2-deoxy-scyllo-inosose/scyllo-inosose aminotransferase subfamily.</text>
</comment>
<name>A0A5N8VVJ2_9ACTN</name>
<gene>
    <name evidence="7" type="ORF">FNH04_04955</name>
</gene>
<dbReference type="RefSeq" id="WP_322722596.1">
    <property type="nucleotide sequence ID" value="NZ_BAABEQ010000001.1"/>
</dbReference>
<reference evidence="7 8" key="1">
    <citation type="submission" date="2019-07" db="EMBL/GenBank/DDBJ databases">
        <title>New species of Amycolatopsis and Streptomyces.</title>
        <authorList>
            <person name="Duangmal K."/>
            <person name="Teo W.F.A."/>
            <person name="Lipun K."/>
        </authorList>
    </citation>
    <scope>NUCLEOTIDE SEQUENCE [LARGE SCALE GENOMIC DNA]</scope>
    <source>
        <strain evidence="7 8">TISTR 2346</strain>
    </source>
</reference>
<dbReference type="Gene3D" id="3.40.640.10">
    <property type="entry name" value="Type I PLP-dependent aspartate aminotransferase-like (Major domain)"/>
    <property type="match status" value="1"/>
</dbReference>
<dbReference type="InterPro" id="IPR000653">
    <property type="entry name" value="DegT/StrS_aminotransferase"/>
</dbReference>
<dbReference type="GO" id="GO:0030170">
    <property type="term" value="F:pyridoxal phosphate binding"/>
    <property type="evidence" value="ECO:0007669"/>
    <property type="project" value="TreeGrafter"/>
</dbReference>
<evidence type="ECO:0000313" key="8">
    <source>
        <dbReference type="Proteomes" id="UP000326979"/>
    </source>
</evidence>
<protein>
    <submittedName>
        <fullName evidence="7">DegT/DnrJ/EryC1/StrS family aminotransferase</fullName>
    </submittedName>
</protein>
<dbReference type="CDD" id="cd00616">
    <property type="entry name" value="AHBA_syn"/>
    <property type="match status" value="1"/>
</dbReference>
<keyword evidence="8" id="KW-1185">Reference proteome</keyword>
<dbReference type="EMBL" id="VJZE01000017">
    <property type="protein sequence ID" value="MPY39291.1"/>
    <property type="molecule type" value="Genomic_DNA"/>
</dbReference>